<keyword evidence="1" id="KW-0677">Repeat</keyword>
<dbReference type="InterPro" id="IPR006553">
    <property type="entry name" value="Leu-rich_rpt_Cys-con_subtyp"/>
</dbReference>
<dbReference type="InterPro" id="IPR004088">
    <property type="entry name" value="KH_dom_type_1"/>
</dbReference>
<dbReference type="SUPFAM" id="SSF54791">
    <property type="entry name" value="Eukaryotic type KH-domain (KH-domain type I)"/>
    <property type="match status" value="3"/>
</dbReference>
<evidence type="ECO:0000313" key="5">
    <source>
        <dbReference type="EMBL" id="KAK2070179.1"/>
    </source>
</evidence>
<dbReference type="SMART" id="SM00322">
    <property type="entry name" value="KH"/>
    <property type="match status" value="3"/>
</dbReference>
<feature type="region of interest" description="Disordered" evidence="3">
    <location>
        <begin position="1"/>
        <end position="32"/>
    </location>
</feature>
<dbReference type="InterPro" id="IPR049786">
    <property type="entry name" value="Rnc1_KH-I_3"/>
</dbReference>
<evidence type="ECO:0000256" key="1">
    <source>
        <dbReference type="ARBA" id="ARBA00022737"/>
    </source>
</evidence>
<feature type="region of interest" description="Disordered" evidence="3">
    <location>
        <begin position="646"/>
        <end position="672"/>
    </location>
</feature>
<dbReference type="Pfam" id="PF13516">
    <property type="entry name" value="LRR_6"/>
    <property type="match status" value="2"/>
</dbReference>
<keyword evidence="6" id="KW-1185">Reference proteome</keyword>
<dbReference type="EMBL" id="JAQQPM010000003">
    <property type="protein sequence ID" value="KAK2070179.1"/>
    <property type="molecule type" value="Genomic_DNA"/>
</dbReference>
<comment type="caution">
    <text evidence="5">The sequence shown here is derived from an EMBL/GenBank/DDBJ whole genome shotgun (WGS) entry which is preliminary data.</text>
</comment>
<feature type="domain" description="F-box" evidence="4">
    <location>
        <begin position="158"/>
        <end position="204"/>
    </location>
</feature>
<dbReference type="PROSITE" id="PS50084">
    <property type="entry name" value="KH_TYPE_1"/>
    <property type="match status" value="3"/>
</dbReference>
<dbReference type="AlphaFoldDB" id="A0AAD9I3X7"/>
<protein>
    <recommendedName>
        <fullName evidence="4">F-box domain-containing protein</fullName>
    </recommendedName>
</protein>
<dbReference type="CDD" id="cd22455">
    <property type="entry name" value="KH-I_Rnc1_rpt1"/>
    <property type="match status" value="1"/>
</dbReference>
<feature type="compositionally biased region" description="Basic and acidic residues" evidence="3">
    <location>
        <begin position="1020"/>
        <end position="1036"/>
    </location>
</feature>
<feature type="compositionally biased region" description="Pro residues" evidence="3">
    <location>
        <begin position="711"/>
        <end position="722"/>
    </location>
</feature>
<dbReference type="Proteomes" id="UP001217918">
    <property type="component" value="Unassembled WGS sequence"/>
</dbReference>
<name>A0AAD9I3X7_9PEZI</name>
<dbReference type="SMART" id="SM00367">
    <property type="entry name" value="LRR_CC"/>
    <property type="match status" value="8"/>
</dbReference>
<dbReference type="InterPro" id="IPR036612">
    <property type="entry name" value="KH_dom_type_1_sf"/>
</dbReference>
<dbReference type="CDD" id="cd22457">
    <property type="entry name" value="KH-I_Rnc1_rpt3"/>
    <property type="match status" value="1"/>
</dbReference>
<evidence type="ECO:0000313" key="6">
    <source>
        <dbReference type="Proteomes" id="UP001217918"/>
    </source>
</evidence>
<keyword evidence="2" id="KW-0694">RNA-binding</keyword>
<evidence type="ECO:0000259" key="4">
    <source>
        <dbReference type="PROSITE" id="PS50181"/>
    </source>
</evidence>
<dbReference type="PANTHER" id="PTHR10288">
    <property type="entry name" value="KH DOMAIN CONTAINING RNA BINDING PROTEIN"/>
    <property type="match status" value="1"/>
</dbReference>
<evidence type="ECO:0000256" key="2">
    <source>
        <dbReference type="PROSITE-ProRule" id="PRU00117"/>
    </source>
</evidence>
<dbReference type="InterPro" id="IPR001611">
    <property type="entry name" value="Leu-rich_rpt"/>
</dbReference>
<dbReference type="SUPFAM" id="SSF52047">
    <property type="entry name" value="RNI-like"/>
    <property type="match status" value="1"/>
</dbReference>
<proteinExistence type="predicted"/>
<dbReference type="InterPro" id="IPR032675">
    <property type="entry name" value="LRR_dom_sf"/>
</dbReference>
<dbReference type="Pfam" id="PF00013">
    <property type="entry name" value="KH_1"/>
    <property type="match status" value="3"/>
</dbReference>
<feature type="region of interest" description="Disordered" evidence="3">
    <location>
        <begin position="706"/>
        <end position="756"/>
    </location>
</feature>
<gene>
    <name evidence="5" type="ORF">P8C59_004697</name>
</gene>
<reference evidence="5" key="1">
    <citation type="journal article" date="2023" name="Mol. Plant Microbe Interact.">
        <title>Elucidating the Obligate Nature and Biological Capacity of an Invasive Fungal Corn Pathogen.</title>
        <authorList>
            <person name="MacCready J.S."/>
            <person name="Roggenkamp E.M."/>
            <person name="Gdanetz K."/>
            <person name="Chilvers M.I."/>
        </authorList>
    </citation>
    <scope>NUCLEOTIDE SEQUENCE</scope>
    <source>
        <strain evidence="5">PM02</strain>
    </source>
</reference>
<dbReference type="SUPFAM" id="SSF81383">
    <property type="entry name" value="F-box domain"/>
    <property type="match status" value="1"/>
</dbReference>
<dbReference type="GO" id="GO:0003723">
    <property type="term" value="F:RNA binding"/>
    <property type="evidence" value="ECO:0007669"/>
    <property type="project" value="UniProtKB-UniRule"/>
</dbReference>
<dbReference type="Gene3D" id="3.30.1370.10">
    <property type="entry name" value="K Homology domain, type 1"/>
    <property type="match status" value="3"/>
</dbReference>
<evidence type="ECO:0000256" key="3">
    <source>
        <dbReference type="SAM" id="MobiDB-lite"/>
    </source>
</evidence>
<dbReference type="PROSITE" id="PS50181">
    <property type="entry name" value="FBOX"/>
    <property type="match status" value="1"/>
</dbReference>
<dbReference type="Pfam" id="PF12937">
    <property type="entry name" value="F-box-like"/>
    <property type="match status" value="1"/>
</dbReference>
<feature type="region of interest" description="Disordered" evidence="3">
    <location>
        <begin position="1006"/>
        <end position="1044"/>
    </location>
</feature>
<dbReference type="InterPro" id="IPR004087">
    <property type="entry name" value="KH_dom"/>
</dbReference>
<dbReference type="CDD" id="cd22456">
    <property type="entry name" value="KH-I_Rnc1_rpt2"/>
    <property type="match status" value="1"/>
</dbReference>
<dbReference type="SMART" id="SM00256">
    <property type="entry name" value="FBOX"/>
    <property type="match status" value="1"/>
</dbReference>
<dbReference type="Gene3D" id="3.80.10.10">
    <property type="entry name" value="Ribonuclease Inhibitor"/>
    <property type="match status" value="3"/>
</dbReference>
<dbReference type="InterPro" id="IPR036047">
    <property type="entry name" value="F-box-like_dom_sf"/>
</dbReference>
<organism evidence="5 6">
    <name type="scientific">Phyllachora maydis</name>
    <dbReference type="NCBI Taxonomy" id="1825666"/>
    <lineage>
        <taxon>Eukaryota</taxon>
        <taxon>Fungi</taxon>
        <taxon>Dikarya</taxon>
        <taxon>Ascomycota</taxon>
        <taxon>Pezizomycotina</taxon>
        <taxon>Sordariomycetes</taxon>
        <taxon>Sordariomycetidae</taxon>
        <taxon>Phyllachorales</taxon>
        <taxon>Phyllachoraceae</taxon>
        <taxon>Phyllachora</taxon>
    </lineage>
</organism>
<sequence length="1126" mass="121192">MTSQADGTAELDRDHALASAPPSPPLPDDVDSHVVEVQPKRTGRQRLLRGLQRISSSPSLSQSVRPRSAAYGHRNLSCVSLASSPSPFGHPSGASFFSRSSAGVYSSAPTSMSGSPIAEYPDCDGLVPVLAVRRVKHAVALSSTAALPAELRRRRTLFSLWTNMPHEIKIQVLSYFSPKELVRISRVNKAFYSLCFDGQLWTSFDASDFYRQIPAESLAKIIVAAGPFVKDLNLRGCVQVEHYKRAEVVVKACRNLINATLEGCRNFQRSTLHSLLRSNEKLAVLNLTGLAAVTNTTCKIIAQSCPQLELFNVSWCKHMDARGIKTVLEGCPALRDLRAGEIKGFDDHQVAQAIFKKTSLERLVLAGCEELDDAAFRIMMHGTNPELDVLTDRPLVPCRRLKHLDLSRCHRLTAHGVTALGHFVPDLEGLQLSGVTALTDAALEPILATTPRLTHLELEDLGDLTDTLLKEHLAKAPCAPHLEHLSISSCENLSDVGMVPVIRRCTSLRSIDMDNTRISDLVLTEAAAMVRDRAGRTTDSQPRPRPHVGLSLVIYDCQLVTWTGVLEVLSRNAEVKARPSSGNNGDAKGASLPGPSYPAEIILLKCFYGWQMTVDEHTKRVLRGDLGAASRLERKWADYMQANEEAGAGGAGGRRRRRRAREAQMVHADEEEGAPSFHVCAIRLASQSKQEHFGCRNPRLPAIAESSITVTPPPPSSPPSHPIPATEDPVSRDKSSKRLPVMSAPQDSASNGGDLADSIDQLKLADNEQRLGPDGEPAPKTDDEYAATQLTLRAVVSTKEAGVIIGKGGKNVADLRDETGVKAGVSKVVQGVHDRVLTITGGCDAISRAYAVVARALLEGAPAMGMGGVMPTSGTHSIKLLISHNQMGTIIGRQGLKIKNIQDVSGVRMVAQKEMLPQSTERIVEVQGPPDGIQRAVWEICKCLVDDWQRATGTVLYNPVVRTQTGGAVAGLGAAGPGAGAGVGGGGYGQERGGYGAGSRIMRTGNGADFSNGGQRSYNRRSDSDAATRGPPTHDENGEEIQTQNISIPADMVGCIIGRAGSKISDIRKTSGARISIAKAPHDETGERMFTIMGTAKSNETALFLLYENLEAEKMRRQQQAAQPSD</sequence>
<accession>A0AAD9I3X7</accession>
<dbReference type="InterPro" id="IPR001810">
    <property type="entry name" value="F-box_dom"/>
</dbReference>